<feature type="transmembrane region" description="Helical" evidence="1">
    <location>
        <begin position="166"/>
        <end position="185"/>
    </location>
</feature>
<reference evidence="4" key="1">
    <citation type="journal article" date="2023" name="Commun. Biol.">
        <title>Genome analysis of Parmales, the sister group of diatoms, reveals the evolutionary specialization of diatoms from phago-mixotrophs to photoautotrophs.</title>
        <authorList>
            <person name="Ban H."/>
            <person name="Sato S."/>
            <person name="Yoshikawa S."/>
            <person name="Yamada K."/>
            <person name="Nakamura Y."/>
            <person name="Ichinomiya M."/>
            <person name="Sato N."/>
            <person name="Blanc-Mathieu R."/>
            <person name="Endo H."/>
            <person name="Kuwata A."/>
            <person name="Ogata H."/>
        </authorList>
    </citation>
    <scope>NUCLEOTIDE SEQUENCE [LARGE SCALE GENOMIC DNA]</scope>
    <source>
        <strain evidence="4">NIES 3700</strain>
    </source>
</reference>
<keyword evidence="1" id="KW-0812">Transmembrane</keyword>
<evidence type="ECO:0000256" key="2">
    <source>
        <dbReference type="SAM" id="SignalP"/>
    </source>
</evidence>
<keyword evidence="1" id="KW-1133">Transmembrane helix</keyword>
<comment type="caution">
    <text evidence="3">The sequence shown here is derived from an EMBL/GenBank/DDBJ whole genome shotgun (WGS) entry which is preliminary data.</text>
</comment>
<dbReference type="AlphaFoldDB" id="A0A9W7E9Y8"/>
<feature type="transmembrane region" description="Helical" evidence="1">
    <location>
        <begin position="123"/>
        <end position="141"/>
    </location>
</feature>
<evidence type="ECO:0000313" key="4">
    <source>
        <dbReference type="Proteomes" id="UP001165122"/>
    </source>
</evidence>
<dbReference type="Proteomes" id="UP001165122">
    <property type="component" value="Unassembled WGS sequence"/>
</dbReference>
<evidence type="ECO:0000256" key="1">
    <source>
        <dbReference type="SAM" id="Phobius"/>
    </source>
</evidence>
<keyword evidence="2" id="KW-0732">Signal</keyword>
<accession>A0A9W7E9Y8</accession>
<proteinExistence type="predicted"/>
<evidence type="ECO:0008006" key="5">
    <source>
        <dbReference type="Google" id="ProtNLM"/>
    </source>
</evidence>
<name>A0A9W7E9Y8_9STRA</name>
<feature type="transmembrane region" description="Helical" evidence="1">
    <location>
        <begin position="269"/>
        <end position="286"/>
    </location>
</feature>
<protein>
    <recommendedName>
        <fullName evidence="5">DUF1275 domain-containing protein</fullName>
    </recommendedName>
</protein>
<keyword evidence="4" id="KW-1185">Reference proteome</keyword>
<sequence length="314" mass="34851">MFLRCFLILNCIISQAPAFTPSPLIASFRFHPQPTWSSRSPPNFSSPNKLRVATATPVDTISTITPVTPSAPSKRLVFGLSYLAGISDITFLRLYSTFPTMMTGNTMKLTEAFLNTRYADTSFYFGCIFTYILGTVIFKITQKRQANVFADPNAFMTRYLRSTPRTLSLPILLSFYLSTFFGTYIGSPAMYLLSFSFGIINAVSIESAGTITCMLTGHMHKLSNTVVDGKKFKQVEKRSINVLSGFVTGVLSAVLLIKLRPEAMQKHVVRILGVGYFVLLGLLDDGGRVDRGWFRRGEECILDDEEAGCIVAEE</sequence>
<dbReference type="EMBL" id="BRXW01000680">
    <property type="protein sequence ID" value="GMH73714.1"/>
    <property type="molecule type" value="Genomic_DNA"/>
</dbReference>
<organism evidence="3 4">
    <name type="scientific">Triparma laevis f. longispina</name>
    <dbReference type="NCBI Taxonomy" id="1714387"/>
    <lineage>
        <taxon>Eukaryota</taxon>
        <taxon>Sar</taxon>
        <taxon>Stramenopiles</taxon>
        <taxon>Ochrophyta</taxon>
        <taxon>Bolidophyceae</taxon>
        <taxon>Parmales</taxon>
        <taxon>Triparmaceae</taxon>
        <taxon>Triparma</taxon>
    </lineage>
</organism>
<dbReference type="Pfam" id="PF06912">
    <property type="entry name" value="DUF1275"/>
    <property type="match status" value="1"/>
</dbReference>
<feature type="transmembrane region" description="Helical" evidence="1">
    <location>
        <begin position="191"/>
        <end position="215"/>
    </location>
</feature>
<dbReference type="OrthoDB" id="197744at2759"/>
<gene>
    <name evidence="3" type="ORF">TrLO_g14523</name>
</gene>
<dbReference type="InterPro" id="IPR010699">
    <property type="entry name" value="DUF1275"/>
</dbReference>
<evidence type="ECO:0000313" key="3">
    <source>
        <dbReference type="EMBL" id="GMH73714.1"/>
    </source>
</evidence>
<feature type="transmembrane region" description="Helical" evidence="1">
    <location>
        <begin position="240"/>
        <end position="257"/>
    </location>
</feature>
<feature type="chain" id="PRO_5040963415" description="DUF1275 domain-containing protein" evidence="2">
    <location>
        <begin position="19"/>
        <end position="314"/>
    </location>
</feature>
<keyword evidence="1" id="KW-0472">Membrane</keyword>
<feature type="signal peptide" evidence="2">
    <location>
        <begin position="1"/>
        <end position="18"/>
    </location>
</feature>